<evidence type="ECO:0000256" key="12">
    <source>
        <dbReference type="ARBA" id="ARBA00022982"/>
    </source>
</evidence>
<keyword evidence="10 16" id="KW-0812">Transmembrane</keyword>
<sequence length="131" mass="14366">MRGGTELGRVRGLGSAKAGAHHWLTHRITAASNLFLMLWFVIVIARLPGYDYGTVRPWLASAWVAVPMILLIVSVFWHFRLGLQVVIEDYVHAETRVALMFALNFFVVATSAIAIFSILKVAFTAAAGVPA</sequence>
<feature type="transmembrane region" description="Helical" evidence="16">
    <location>
        <begin position="28"/>
        <end position="47"/>
    </location>
</feature>
<dbReference type="GO" id="GO:0020037">
    <property type="term" value="F:heme binding"/>
    <property type="evidence" value="ECO:0007669"/>
    <property type="project" value="InterPro"/>
</dbReference>
<dbReference type="Gene3D" id="1.20.1300.10">
    <property type="entry name" value="Fumarate reductase/succinate dehydrogenase, transmembrane subunit"/>
    <property type="match status" value="1"/>
</dbReference>
<evidence type="ECO:0000256" key="9">
    <source>
        <dbReference type="ARBA" id="ARBA00022617"/>
    </source>
</evidence>
<organism evidence="17 18">
    <name type="scientific">Sphingomonas panacis</name>
    <dbReference type="NCBI Taxonomy" id="1560345"/>
    <lineage>
        <taxon>Bacteria</taxon>
        <taxon>Pseudomonadati</taxon>
        <taxon>Pseudomonadota</taxon>
        <taxon>Alphaproteobacteria</taxon>
        <taxon>Sphingomonadales</taxon>
        <taxon>Sphingomonadaceae</taxon>
        <taxon>Sphingomonas</taxon>
    </lineage>
</organism>
<dbReference type="GO" id="GO:0046872">
    <property type="term" value="F:metal ion binding"/>
    <property type="evidence" value="ECO:0007669"/>
    <property type="project" value="UniProtKB-KW"/>
</dbReference>
<comment type="pathway">
    <text evidence="4">Carbohydrate metabolism; tricarboxylic acid cycle.</text>
</comment>
<keyword evidence="11" id="KW-0479">Metal-binding</keyword>
<dbReference type="InterPro" id="IPR034804">
    <property type="entry name" value="SQR/QFR_C/D"/>
</dbReference>
<dbReference type="InterPro" id="IPR014312">
    <property type="entry name" value="Succ_DH_anchor"/>
</dbReference>
<evidence type="ECO:0000256" key="6">
    <source>
        <dbReference type="ARBA" id="ARBA00019425"/>
    </source>
</evidence>
<protein>
    <recommendedName>
        <fullName evidence="6">Succinate dehydrogenase hydrophobic membrane anchor subunit</fullName>
    </recommendedName>
</protein>
<evidence type="ECO:0000256" key="14">
    <source>
        <dbReference type="ARBA" id="ARBA00023004"/>
    </source>
</evidence>
<evidence type="ECO:0000256" key="5">
    <source>
        <dbReference type="ARBA" id="ARBA00011558"/>
    </source>
</evidence>
<dbReference type="SUPFAM" id="SSF81343">
    <property type="entry name" value="Fumarate reductase respiratory complex transmembrane subunits"/>
    <property type="match status" value="1"/>
</dbReference>
<feature type="transmembrane region" description="Helical" evidence="16">
    <location>
        <begin position="59"/>
        <end position="79"/>
    </location>
</feature>
<accession>A0A1B3Z675</accession>
<feature type="transmembrane region" description="Helical" evidence="16">
    <location>
        <begin position="99"/>
        <end position="119"/>
    </location>
</feature>
<keyword evidence="14" id="KW-0408">Iron</keyword>
<reference evidence="17 18" key="1">
    <citation type="submission" date="2016-01" db="EMBL/GenBank/DDBJ databases">
        <title>Complete genome and mega plasmid sequence of Sphingomonas panacis DCY99 elicits systemic resistance in rice to Xanthomonas oryzae.</title>
        <authorList>
            <person name="Kim Y.J."/>
            <person name="Yang D.C."/>
            <person name="Sing P."/>
        </authorList>
    </citation>
    <scope>NUCLEOTIDE SEQUENCE [LARGE SCALE GENOMIC DNA]</scope>
    <source>
        <strain evidence="17 18">DCY99</strain>
    </source>
</reference>
<dbReference type="Pfam" id="PF01127">
    <property type="entry name" value="Sdh_cyt"/>
    <property type="match status" value="1"/>
</dbReference>
<evidence type="ECO:0000256" key="7">
    <source>
        <dbReference type="ARBA" id="ARBA00022448"/>
    </source>
</evidence>
<evidence type="ECO:0000256" key="10">
    <source>
        <dbReference type="ARBA" id="ARBA00022692"/>
    </source>
</evidence>
<evidence type="ECO:0000313" key="18">
    <source>
        <dbReference type="Proteomes" id="UP000094256"/>
    </source>
</evidence>
<evidence type="ECO:0000313" key="17">
    <source>
        <dbReference type="EMBL" id="AOH82934.1"/>
    </source>
</evidence>
<dbReference type="InterPro" id="IPR000701">
    <property type="entry name" value="SuccDH_FuR_B_TM-su"/>
</dbReference>
<dbReference type="GO" id="GO:0016020">
    <property type="term" value="C:membrane"/>
    <property type="evidence" value="ECO:0007669"/>
    <property type="project" value="UniProtKB-SubCell"/>
</dbReference>
<evidence type="ECO:0000256" key="2">
    <source>
        <dbReference type="ARBA" id="ARBA00004050"/>
    </source>
</evidence>
<comment type="cofactor">
    <cofactor evidence="1">
        <name>heme</name>
        <dbReference type="ChEBI" id="CHEBI:30413"/>
    </cofactor>
</comment>
<evidence type="ECO:0000256" key="15">
    <source>
        <dbReference type="ARBA" id="ARBA00023136"/>
    </source>
</evidence>
<evidence type="ECO:0000256" key="11">
    <source>
        <dbReference type="ARBA" id="ARBA00022723"/>
    </source>
</evidence>
<keyword evidence="13 16" id="KW-1133">Transmembrane helix</keyword>
<keyword evidence="9" id="KW-0349">Heme</keyword>
<evidence type="ECO:0000256" key="3">
    <source>
        <dbReference type="ARBA" id="ARBA00004141"/>
    </source>
</evidence>
<comment type="subunit">
    <text evidence="5">Part of an enzyme complex containing four subunits: a flavoprotein, an iron-sulfur protein, plus two membrane-anchoring proteins, SdhC and SdhD.</text>
</comment>
<comment type="function">
    <text evidence="2">Membrane-anchoring subunit of succinate dehydrogenase (SDH).</text>
</comment>
<dbReference type="GO" id="GO:0006099">
    <property type="term" value="P:tricarboxylic acid cycle"/>
    <property type="evidence" value="ECO:0007669"/>
    <property type="project" value="UniProtKB-UniPathway"/>
</dbReference>
<keyword evidence="8" id="KW-0816">Tricarboxylic acid cycle</keyword>
<dbReference type="AlphaFoldDB" id="A0A1B3Z675"/>
<name>A0A1B3Z675_9SPHN</name>
<keyword evidence="12" id="KW-0249">Electron transport</keyword>
<evidence type="ECO:0000256" key="13">
    <source>
        <dbReference type="ARBA" id="ARBA00022989"/>
    </source>
</evidence>
<evidence type="ECO:0000256" key="4">
    <source>
        <dbReference type="ARBA" id="ARBA00005163"/>
    </source>
</evidence>
<proteinExistence type="predicted"/>
<keyword evidence="7" id="KW-0813">Transport</keyword>
<evidence type="ECO:0000256" key="16">
    <source>
        <dbReference type="SAM" id="Phobius"/>
    </source>
</evidence>
<keyword evidence="18" id="KW-1185">Reference proteome</keyword>
<dbReference type="UniPathway" id="UPA00223"/>
<dbReference type="CDD" id="cd03495">
    <property type="entry name" value="SQR_TypeC_SdhD_like"/>
    <property type="match status" value="1"/>
</dbReference>
<dbReference type="OrthoDB" id="9809280at2"/>
<comment type="subcellular location">
    <subcellularLocation>
        <location evidence="3">Membrane</location>
        <topology evidence="3">Multi-pass membrane protein</topology>
    </subcellularLocation>
</comment>
<dbReference type="NCBIfam" id="TIGR02968">
    <property type="entry name" value="succ_dehyd_anc"/>
    <property type="match status" value="1"/>
</dbReference>
<evidence type="ECO:0000256" key="1">
    <source>
        <dbReference type="ARBA" id="ARBA00001971"/>
    </source>
</evidence>
<dbReference type="KEGG" id="span:AWL63_02020"/>
<gene>
    <name evidence="17" type="ORF">AWL63_02020</name>
</gene>
<keyword evidence="15 16" id="KW-0472">Membrane</keyword>
<dbReference type="Proteomes" id="UP000094256">
    <property type="component" value="Chromosome"/>
</dbReference>
<dbReference type="STRING" id="1560345.AWL63_02020"/>
<evidence type="ECO:0000256" key="8">
    <source>
        <dbReference type="ARBA" id="ARBA00022532"/>
    </source>
</evidence>
<dbReference type="RefSeq" id="WP_069203517.1">
    <property type="nucleotide sequence ID" value="NZ_CP014168.1"/>
</dbReference>
<dbReference type="EMBL" id="CP014168">
    <property type="protein sequence ID" value="AOH82934.1"/>
    <property type="molecule type" value="Genomic_DNA"/>
</dbReference>